<feature type="binding site" evidence="14">
    <location>
        <begin position="142"/>
        <end position="146"/>
    </location>
    <ligand>
        <name>D-ribulose 5-phosphate</name>
        <dbReference type="ChEBI" id="CHEBI:58121"/>
    </ligand>
</feature>
<feature type="binding site" evidence="14">
    <location>
        <position position="28"/>
    </location>
    <ligand>
        <name>Mg(2+)</name>
        <dbReference type="ChEBI" id="CHEBI:18420"/>
        <label>1</label>
    </ligand>
</feature>
<sequence>MSFNTIPEIIDDIRAGKMVILVDDEDRENEGDLILATDHVTTQAINFMITEARGLVCLTVTAQQIERLQLPLMVRDDMNFAPNKTAFTVSIEAAEGISTGISAADRAHTLKVAANPHAKPSDIHMPGHIFPIRAQQGGVLKRAGHTEASVDLARLAGLNPAAVICEVMNPDGSMARVGDLKEFAKKHNIKIGTIVDLIAYRLANETLVEELANIPLPASFGEGLKARVFRSTVDGLEHLVIQKGEITPDQETLVRVHVDNFTRDFMAVLQRGASTVAESLKLINQQKSGAFVLLRGNNRVHGLAQEIQVLMGMDDVRPTSPIMDERDYGIGAQILREIGAHRIRLLTNKPEKKVGLKAFGIEILEIVAIENVKGHKNGN</sequence>
<dbReference type="PANTHER" id="PTHR21327">
    <property type="entry name" value="GTP CYCLOHYDROLASE II-RELATED"/>
    <property type="match status" value="1"/>
</dbReference>
<comment type="similarity">
    <text evidence="6">In the C-terminal section; belongs to the GTP cyclohydrolase II family.</text>
</comment>
<dbReference type="RefSeq" id="WP_243537529.1">
    <property type="nucleotide sequence ID" value="NZ_CP093442.1"/>
</dbReference>
<proteinExistence type="inferred from homology"/>
<dbReference type="Pfam" id="PF00925">
    <property type="entry name" value="GTP_cyclohydro2"/>
    <property type="match status" value="1"/>
</dbReference>
<comment type="function">
    <text evidence="3 14">Catalyzes the conversion of D-ribulose 5-phosphate to formate and 3,4-dihydroxy-2-butanone 4-phosphate.</text>
</comment>
<comment type="catalytic activity">
    <reaction evidence="1 14">
        <text>D-ribulose 5-phosphate = (2S)-2-hydroxy-3-oxobutyl phosphate + formate + H(+)</text>
        <dbReference type="Rhea" id="RHEA:18457"/>
        <dbReference type="ChEBI" id="CHEBI:15378"/>
        <dbReference type="ChEBI" id="CHEBI:15740"/>
        <dbReference type="ChEBI" id="CHEBI:58121"/>
        <dbReference type="ChEBI" id="CHEBI:58830"/>
        <dbReference type="EC" id="4.1.99.12"/>
    </reaction>
</comment>
<evidence type="ECO:0000256" key="9">
    <source>
        <dbReference type="ARBA" id="ARBA00022619"/>
    </source>
</evidence>
<dbReference type="SUPFAM" id="SSF55821">
    <property type="entry name" value="YrdC/RibB"/>
    <property type="match status" value="1"/>
</dbReference>
<feature type="binding site" evidence="14">
    <location>
        <position position="32"/>
    </location>
    <ligand>
        <name>D-ribulose 5-phosphate</name>
        <dbReference type="ChEBI" id="CHEBI:58121"/>
    </ligand>
</feature>
<feature type="binding site" evidence="14">
    <location>
        <position position="145"/>
    </location>
    <ligand>
        <name>Mg(2+)</name>
        <dbReference type="ChEBI" id="CHEBI:18420"/>
        <label>2</label>
    </ligand>
</feature>
<evidence type="ECO:0000256" key="10">
    <source>
        <dbReference type="ARBA" id="ARBA00022723"/>
    </source>
</evidence>
<keyword evidence="9 14" id="KW-0686">Riboflavin biosynthesis</keyword>
<comment type="pathway">
    <text evidence="4 14">Cofactor biosynthesis; riboflavin biosynthesis; 2-hydroxy-3-oxobutyl phosphate from D-ribulose 5-phosphate: step 1/1.</text>
</comment>
<evidence type="ECO:0000259" key="15">
    <source>
        <dbReference type="Pfam" id="PF00925"/>
    </source>
</evidence>
<comment type="cofactor">
    <cofactor evidence="14">
        <name>Mg(2+)</name>
        <dbReference type="ChEBI" id="CHEBI:18420"/>
    </cofactor>
    <cofactor evidence="14">
        <name>Mn(2+)</name>
        <dbReference type="ChEBI" id="CHEBI:29035"/>
    </cofactor>
    <text evidence="14">Binds 2 divalent metal cations per subunit. Magnesium or manganese.</text>
</comment>
<feature type="site" description="Essential for catalytic activity" evidence="14">
    <location>
        <position position="128"/>
    </location>
</feature>
<dbReference type="Pfam" id="PF00926">
    <property type="entry name" value="DHBP_synthase"/>
    <property type="match status" value="1"/>
</dbReference>
<keyword evidence="13 14" id="KW-0456">Lyase</keyword>
<name>A0ABY4C858_9BACT</name>
<evidence type="ECO:0000256" key="3">
    <source>
        <dbReference type="ARBA" id="ARBA00002284"/>
    </source>
</evidence>
<evidence type="ECO:0000256" key="6">
    <source>
        <dbReference type="ARBA" id="ARBA00008976"/>
    </source>
</evidence>
<evidence type="ECO:0000256" key="11">
    <source>
        <dbReference type="ARBA" id="ARBA00022842"/>
    </source>
</evidence>
<dbReference type="EMBL" id="CP093442">
    <property type="protein sequence ID" value="UOF01177.1"/>
    <property type="molecule type" value="Genomic_DNA"/>
</dbReference>
<feature type="domain" description="GTP cyclohydrolase II" evidence="15">
    <location>
        <begin position="213"/>
        <end position="367"/>
    </location>
</feature>
<comment type="cofactor">
    <cofactor evidence="2">
        <name>Mn(2+)</name>
        <dbReference type="ChEBI" id="CHEBI:29035"/>
    </cofactor>
</comment>
<dbReference type="InterPro" id="IPR036144">
    <property type="entry name" value="RibA-like_sf"/>
</dbReference>
<keyword evidence="11 14" id="KW-0460">Magnesium</keyword>
<evidence type="ECO:0000256" key="2">
    <source>
        <dbReference type="ARBA" id="ARBA00001936"/>
    </source>
</evidence>
<evidence type="ECO:0000256" key="7">
    <source>
        <dbReference type="ARBA" id="ARBA00012153"/>
    </source>
</evidence>
<keyword evidence="17" id="KW-1185">Reference proteome</keyword>
<accession>A0ABY4C858</accession>
<dbReference type="InterPro" id="IPR032677">
    <property type="entry name" value="GTP_cyclohydro_II"/>
</dbReference>
<gene>
    <name evidence="14 16" type="primary">ribB</name>
    <name evidence="16" type="ORF">MNR06_15870</name>
</gene>
<dbReference type="EC" id="4.1.99.12" evidence="7 14"/>
<comment type="similarity">
    <text evidence="5">In the N-terminal section; belongs to the DHBP synthase family.</text>
</comment>
<evidence type="ECO:0000256" key="5">
    <source>
        <dbReference type="ARBA" id="ARBA00005520"/>
    </source>
</evidence>
<feature type="site" description="Essential for catalytic activity" evidence="14">
    <location>
        <position position="166"/>
    </location>
</feature>
<dbReference type="Proteomes" id="UP000830116">
    <property type="component" value="Chromosome"/>
</dbReference>
<reference evidence="16" key="1">
    <citation type="submission" date="2022-03" db="EMBL/GenBank/DDBJ databases">
        <title>Genome Identification and Characterization of new species Bdellovibrio reynosense LBG001 sp. nov. from a Mexico soil sample.</title>
        <authorList>
            <person name="Camilli A."/>
            <person name="Ajao Y."/>
            <person name="Guo X."/>
        </authorList>
    </citation>
    <scope>NUCLEOTIDE SEQUENCE</scope>
    <source>
        <strain evidence="16">LBG001</strain>
    </source>
</reference>
<comment type="similarity">
    <text evidence="14">Belongs to the DHBP synthase family.</text>
</comment>
<comment type="subunit">
    <text evidence="14">Homodimer.</text>
</comment>
<dbReference type="InterPro" id="IPR017945">
    <property type="entry name" value="DHBP_synth_RibB-like_a/b_dom"/>
</dbReference>
<feature type="binding site" evidence="14">
    <location>
        <position position="28"/>
    </location>
    <ligand>
        <name>Mg(2+)</name>
        <dbReference type="ChEBI" id="CHEBI:18420"/>
        <label>2</label>
    </ligand>
</feature>
<dbReference type="GO" id="GO:0008686">
    <property type="term" value="F:3,4-dihydroxy-2-butanone-4-phosphate synthase activity"/>
    <property type="evidence" value="ECO:0007669"/>
    <property type="project" value="UniProtKB-EC"/>
</dbReference>
<evidence type="ECO:0000313" key="17">
    <source>
        <dbReference type="Proteomes" id="UP000830116"/>
    </source>
</evidence>
<evidence type="ECO:0000313" key="16">
    <source>
        <dbReference type="EMBL" id="UOF01177.1"/>
    </source>
</evidence>
<evidence type="ECO:0000256" key="13">
    <source>
        <dbReference type="ARBA" id="ARBA00023239"/>
    </source>
</evidence>
<dbReference type="InterPro" id="IPR000422">
    <property type="entry name" value="DHBP_synthase_RibB"/>
</dbReference>
<dbReference type="Gene3D" id="3.40.50.10990">
    <property type="entry name" value="GTP cyclohydrolase II"/>
    <property type="match status" value="1"/>
</dbReference>
<dbReference type="Gene3D" id="3.90.870.10">
    <property type="entry name" value="DHBP synthase"/>
    <property type="match status" value="1"/>
</dbReference>
<keyword evidence="10 14" id="KW-0479">Metal-binding</keyword>
<protein>
    <recommendedName>
        <fullName evidence="8 14">3,4-dihydroxy-2-butanone 4-phosphate synthase</fullName>
        <shortName evidence="14">DHBP synthase</shortName>
        <ecNumber evidence="7 14">4.1.99.12</ecNumber>
    </recommendedName>
</protein>
<evidence type="ECO:0000256" key="1">
    <source>
        <dbReference type="ARBA" id="ARBA00000141"/>
    </source>
</evidence>
<dbReference type="HAMAP" id="MF_00180">
    <property type="entry name" value="RibB"/>
    <property type="match status" value="1"/>
</dbReference>
<dbReference type="PANTHER" id="PTHR21327:SF34">
    <property type="entry name" value="3,4-DIHYDROXY-2-BUTANONE 4-PHOSPHATE SYNTHASE"/>
    <property type="match status" value="1"/>
</dbReference>
<evidence type="ECO:0000256" key="14">
    <source>
        <dbReference type="HAMAP-Rule" id="MF_00180"/>
    </source>
</evidence>
<keyword evidence="12 14" id="KW-0464">Manganese</keyword>
<dbReference type="NCBIfam" id="TIGR00506">
    <property type="entry name" value="ribB"/>
    <property type="match status" value="1"/>
</dbReference>
<organism evidence="16 17">
    <name type="scientific">Bdellovibrio reynosensis</name>
    <dbReference type="NCBI Taxonomy" id="2835041"/>
    <lineage>
        <taxon>Bacteria</taxon>
        <taxon>Pseudomonadati</taxon>
        <taxon>Bdellovibrionota</taxon>
        <taxon>Bdellovibrionia</taxon>
        <taxon>Bdellovibrionales</taxon>
        <taxon>Pseudobdellovibrionaceae</taxon>
        <taxon>Bdellovibrio</taxon>
    </lineage>
</organism>
<evidence type="ECO:0000256" key="12">
    <source>
        <dbReference type="ARBA" id="ARBA00023211"/>
    </source>
</evidence>
<evidence type="ECO:0000256" key="4">
    <source>
        <dbReference type="ARBA" id="ARBA00004904"/>
    </source>
</evidence>
<feature type="binding site" evidence="14">
    <location>
        <begin position="27"/>
        <end position="28"/>
    </location>
    <ligand>
        <name>D-ribulose 5-phosphate</name>
        <dbReference type="ChEBI" id="CHEBI:58121"/>
    </ligand>
</feature>
<evidence type="ECO:0000256" key="8">
    <source>
        <dbReference type="ARBA" id="ARBA00018836"/>
    </source>
</evidence>
<dbReference type="SUPFAM" id="SSF142695">
    <property type="entry name" value="RibA-like"/>
    <property type="match status" value="1"/>
</dbReference>
<dbReference type="PIRSF" id="PIRSF001259">
    <property type="entry name" value="RibA"/>
    <property type="match status" value="1"/>
</dbReference>